<name>A0AAE1HLU8_9NEOP</name>
<evidence type="ECO:0000313" key="4">
    <source>
        <dbReference type="Proteomes" id="UP001219518"/>
    </source>
</evidence>
<feature type="compositionally biased region" description="Basic residues" evidence="1">
    <location>
        <begin position="732"/>
        <end position="748"/>
    </location>
</feature>
<protein>
    <submittedName>
        <fullName evidence="3">Triple functional domain protein</fullName>
    </submittedName>
</protein>
<feature type="region of interest" description="Disordered" evidence="1">
    <location>
        <begin position="891"/>
        <end position="918"/>
    </location>
</feature>
<organism evidence="3 4">
    <name type="scientific">Frankliniella fusca</name>
    <dbReference type="NCBI Taxonomy" id="407009"/>
    <lineage>
        <taxon>Eukaryota</taxon>
        <taxon>Metazoa</taxon>
        <taxon>Ecdysozoa</taxon>
        <taxon>Arthropoda</taxon>
        <taxon>Hexapoda</taxon>
        <taxon>Insecta</taxon>
        <taxon>Pterygota</taxon>
        <taxon>Neoptera</taxon>
        <taxon>Paraneoptera</taxon>
        <taxon>Thysanoptera</taxon>
        <taxon>Terebrantia</taxon>
        <taxon>Thripoidea</taxon>
        <taxon>Thripidae</taxon>
        <taxon>Frankliniella</taxon>
    </lineage>
</organism>
<reference evidence="3" key="2">
    <citation type="journal article" date="2023" name="BMC Genomics">
        <title>Pest status, molecular evolution, and epigenetic factors derived from the genome assembly of Frankliniella fusca, a thysanopteran phytovirus vector.</title>
        <authorList>
            <person name="Catto M.A."/>
            <person name="Labadie P.E."/>
            <person name="Jacobson A.L."/>
            <person name="Kennedy G.G."/>
            <person name="Srinivasan R."/>
            <person name="Hunt B.G."/>
        </authorList>
    </citation>
    <scope>NUCLEOTIDE SEQUENCE</scope>
    <source>
        <strain evidence="3">PL_HMW_Pooled</strain>
    </source>
</reference>
<dbReference type="Proteomes" id="UP001219518">
    <property type="component" value="Unassembled WGS sequence"/>
</dbReference>
<accession>A0AAE1HLU8</accession>
<keyword evidence="4" id="KW-1185">Reference proteome</keyword>
<feature type="compositionally biased region" description="Low complexity" evidence="1">
    <location>
        <begin position="186"/>
        <end position="197"/>
    </location>
</feature>
<keyword evidence="2" id="KW-0732">Signal</keyword>
<dbReference type="EMBL" id="JAHWGI010001149">
    <property type="protein sequence ID" value="KAK3923652.1"/>
    <property type="molecule type" value="Genomic_DNA"/>
</dbReference>
<feature type="region of interest" description="Disordered" evidence="1">
    <location>
        <begin position="596"/>
        <end position="687"/>
    </location>
</feature>
<feature type="compositionally biased region" description="Pro residues" evidence="1">
    <location>
        <begin position="39"/>
        <end position="49"/>
    </location>
</feature>
<evidence type="ECO:0000256" key="2">
    <source>
        <dbReference type="SAM" id="SignalP"/>
    </source>
</evidence>
<evidence type="ECO:0000256" key="1">
    <source>
        <dbReference type="SAM" id="MobiDB-lite"/>
    </source>
</evidence>
<feature type="compositionally biased region" description="Low complexity" evidence="1">
    <location>
        <begin position="623"/>
        <end position="633"/>
    </location>
</feature>
<feature type="compositionally biased region" description="Gly residues" evidence="1">
    <location>
        <begin position="211"/>
        <end position="226"/>
    </location>
</feature>
<feature type="compositionally biased region" description="Low complexity" evidence="1">
    <location>
        <begin position="91"/>
        <end position="106"/>
    </location>
</feature>
<feature type="signal peptide" evidence="2">
    <location>
        <begin position="1"/>
        <end position="22"/>
    </location>
</feature>
<dbReference type="AlphaFoldDB" id="A0AAE1HLU8"/>
<feature type="compositionally biased region" description="Gly residues" evidence="1">
    <location>
        <begin position="62"/>
        <end position="86"/>
    </location>
</feature>
<feature type="compositionally biased region" description="Pro residues" evidence="1">
    <location>
        <begin position="145"/>
        <end position="155"/>
    </location>
</feature>
<sequence>MHAHAPFLTRAACASSLLQVAAAPAPGSLGGALRRAGVPAPPPPPPPPARLSRNLDLLLTVGGGKASRGAGLSGEAGSGSRSGAGEQGYYDPLDSPELLLPLPASPRTSSYRPATYPKRLSNPRPVRIAVRAGSGSRSGTGSPRPARPGPRPPAPTHSTTRISSPPTPVAVGTSAPSSASLPHLTAAAGADADATPSRPAPAPATPDEDGGGGGGGVTTLQDGGGTTASTTDVGTWATPEHASVAVQTDAEVAGRSVRDAQQSTDEDAVDDAAQCTQHPMLAAPGPSAESLDEDDVSPGGLSGGAPSSAELLEPMVQDSESLGSLAGPGPAQGPPTLFEGDWLGRDPSSLDALPPPGGSRGEGPGHLGLSLKAAGAAGAAGASVILPPSYRNERTISTFGLASLSAIGGGASSTSAAVHEQLPSPATPAQPDAAHSDGALVRRARAPAMTILPVLKASSAPAATTGATPPGDDLACASVDVVPDEKECVLQADAPSGADHAAAADWCALTAADAWDSDRDAPEEDIAEELEEQRDAYPDELPDEPLVLHVDPLPPRAYPPRRELYDTRAGLWPCVNVAVGVAVPLKRSLNRYTLSSAGGGSSCAPWRPGQERAGPQRLGGPAGNADTGADAADPFWTREGDAGGSPTGSEPSVSSAQAEAGSVGAGGTAADWDSEPDDEAAPELGDAGEARGDASIVAGVAAASASGELSRLELLARLAAGLDADAEDSVARSRRRRARSRSRSRQRHTTPASTRGAAARPPRRRPPWADLPAAAAALAAVAALSSAAAAAAALWMGLGAADLLGLEVVSVLPVTTLWPPYSPPFSSVVSVLPLARAGAPPSPARMAFCCSLYVSLACLAGSANEKMASAPWPPCAPGPGELPRELQGLGLLLPAEPGPDPGHSATEESECETKELESTSNPRLLPVLAYLAIGARKIKLRLA</sequence>
<comment type="caution">
    <text evidence="3">The sequence shown here is derived from an EMBL/GenBank/DDBJ whole genome shotgun (WGS) entry which is preliminary data.</text>
</comment>
<feature type="compositionally biased region" description="Acidic residues" evidence="1">
    <location>
        <begin position="672"/>
        <end position="681"/>
    </location>
</feature>
<reference evidence="3" key="1">
    <citation type="submission" date="2021-07" db="EMBL/GenBank/DDBJ databases">
        <authorList>
            <person name="Catto M.A."/>
            <person name="Jacobson A."/>
            <person name="Kennedy G."/>
            <person name="Labadie P."/>
            <person name="Hunt B.G."/>
            <person name="Srinivasan R."/>
        </authorList>
    </citation>
    <scope>NUCLEOTIDE SEQUENCE</scope>
    <source>
        <strain evidence="3">PL_HMW_Pooled</strain>
        <tissue evidence="3">Head</tissue>
    </source>
</reference>
<evidence type="ECO:0000313" key="3">
    <source>
        <dbReference type="EMBL" id="KAK3923652.1"/>
    </source>
</evidence>
<feature type="chain" id="PRO_5042225111" evidence="2">
    <location>
        <begin position="23"/>
        <end position="943"/>
    </location>
</feature>
<feature type="region of interest" description="Disordered" evidence="1">
    <location>
        <begin position="726"/>
        <end position="766"/>
    </location>
</feature>
<feature type="region of interest" description="Disordered" evidence="1">
    <location>
        <begin position="62"/>
        <end position="367"/>
    </location>
</feature>
<feature type="region of interest" description="Disordered" evidence="1">
    <location>
        <begin position="33"/>
        <end position="52"/>
    </location>
</feature>
<gene>
    <name evidence="3" type="ORF">KUF71_002061</name>
</gene>
<proteinExistence type="predicted"/>
<feature type="compositionally biased region" description="Low complexity" evidence="1">
    <location>
        <begin position="131"/>
        <end position="144"/>
    </location>
</feature>
<feature type="region of interest" description="Disordered" evidence="1">
    <location>
        <begin position="415"/>
        <end position="437"/>
    </location>
</feature>
<feature type="compositionally biased region" description="Polar residues" evidence="1">
    <location>
        <begin position="647"/>
        <end position="657"/>
    </location>
</feature>